<dbReference type="Proteomes" id="UP001176940">
    <property type="component" value="Unassembled WGS sequence"/>
</dbReference>
<comment type="caution">
    <text evidence="2">The sequence shown here is derived from an EMBL/GenBank/DDBJ whole genome shotgun (WGS) entry which is preliminary data.</text>
</comment>
<feature type="compositionally biased region" description="Basic and acidic residues" evidence="1">
    <location>
        <begin position="191"/>
        <end position="207"/>
    </location>
</feature>
<keyword evidence="3" id="KW-1185">Reference proteome</keyword>
<name>A0ABN9LCK3_9NEOB</name>
<evidence type="ECO:0000313" key="2">
    <source>
        <dbReference type="EMBL" id="CAJ0936607.1"/>
    </source>
</evidence>
<proteinExistence type="predicted"/>
<dbReference type="EMBL" id="CAUEEQ010012536">
    <property type="protein sequence ID" value="CAJ0936607.1"/>
    <property type="molecule type" value="Genomic_DNA"/>
</dbReference>
<organism evidence="2 3">
    <name type="scientific">Ranitomeya imitator</name>
    <name type="common">mimic poison frog</name>
    <dbReference type="NCBI Taxonomy" id="111125"/>
    <lineage>
        <taxon>Eukaryota</taxon>
        <taxon>Metazoa</taxon>
        <taxon>Chordata</taxon>
        <taxon>Craniata</taxon>
        <taxon>Vertebrata</taxon>
        <taxon>Euteleostomi</taxon>
        <taxon>Amphibia</taxon>
        <taxon>Batrachia</taxon>
        <taxon>Anura</taxon>
        <taxon>Neobatrachia</taxon>
        <taxon>Hyloidea</taxon>
        <taxon>Dendrobatidae</taxon>
        <taxon>Dendrobatinae</taxon>
        <taxon>Ranitomeya</taxon>
    </lineage>
</organism>
<sequence>MYPNNAHLSKWRDTAILRYHTNNGFIFPGRWKPLPSLQEISCDVQCWNLPSQVMDLLFPLFPAVNLERAALALCAGMKVTACNAEHHCMWWRTEVLSQERWVPDCAETLLPLMGWLCWFSAFSQPSCTFCYISKFKTLKITTRKTTPKMTTTPRTTTTEMMTTLETMTLKTTPMTTTTTPETTTLETTTWKTEKQKNKRLQNKEQKNIKHNTSYQSKRYYLNYKQKKTKQCMG</sequence>
<evidence type="ECO:0000256" key="1">
    <source>
        <dbReference type="SAM" id="MobiDB-lite"/>
    </source>
</evidence>
<protein>
    <submittedName>
        <fullName evidence="2">Uncharacterized protein</fullName>
    </submittedName>
</protein>
<feature type="compositionally biased region" description="Low complexity" evidence="1">
    <location>
        <begin position="173"/>
        <end position="190"/>
    </location>
</feature>
<gene>
    <name evidence="2" type="ORF">RIMI_LOCUS6817019</name>
</gene>
<evidence type="ECO:0000313" key="3">
    <source>
        <dbReference type="Proteomes" id="UP001176940"/>
    </source>
</evidence>
<reference evidence="2" key="1">
    <citation type="submission" date="2023-07" db="EMBL/GenBank/DDBJ databases">
        <authorList>
            <person name="Stuckert A."/>
        </authorList>
    </citation>
    <scope>NUCLEOTIDE SEQUENCE</scope>
</reference>
<accession>A0ABN9LCK3</accession>
<feature type="region of interest" description="Disordered" evidence="1">
    <location>
        <begin position="173"/>
        <end position="207"/>
    </location>
</feature>